<protein>
    <submittedName>
        <fullName evidence="1">Uncharacterized protein</fullName>
    </submittedName>
</protein>
<name>A0A0E9U4B8_ANGAN</name>
<organism evidence="1">
    <name type="scientific">Anguilla anguilla</name>
    <name type="common">European freshwater eel</name>
    <name type="synonym">Muraena anguilla</name>
    <dbReference type="NCBI Taxonomy" id="7936"/>
    <lineage>
        <taxon>Eukaryota</taxon>
        <taxon>Metazoa</taxon>
        <taxon>Chordata</taxon>
        <taxon>Craniata</taxon>
        <taxon>Vertebrata</taxon>
        <taxon>Euteleostomi</taxon>
        <taxon>Actinopterygii</taxon>
        <taxon>Neopterygii</taxon>
        <taxon>Teleostei</taxon>
        <taxon>Anguilliformes</taxon>
        <taxon>Anguillidae</taxon>
        <taxon>Anguilla</taxon>
    </lineage>
</organism>
<reference evidence="1" key="2">
    <citation type="journal article" date="2015" name="Fish Shellfish Immunol.">
        <title>Early steps in the European eel (Anguilla anguilla)-Vibrio vulnificus interaction in the gills: Role of the RtxA13 toxin.</title>
        <authorList>
            <person name="Callol A."/>
            <person name="Pajuelo D."/>
            <person name="Ebbesson L."/>
            <person name="Teles M."/>
            <person name="MacKenzie S."/>
            <person name="Amaro C."/>
        </authorList>
    </citation>
    <scope>NUCLEOTIDE SEQUENCE</scope>
</reference>
<proteinExistence type="predicted"/>
<dbReference type="AlphaFoldDB" id="A0A0E9U4B8"/>
<reference evidence="1" key="1">
    <citation type="submission" date="2014-11" db="EMBL/GenBank/DDBJ databases">
        <authorList>
            <person name="Amaro Gonzalez C."/>
        </authorList>
    </citation>
    <scope>NUCLEOTIDE SEQUENCE</scope>
</reference>
<dbReference type="EMBL" id="GBXM01048794">
    <property type="protein sequence ID" value="JAH59783.1"/>
    <property type="molecule type" value="Transcribed_RNA"/>
</dbReference>
<evidence type="ECO:0000313" key="1">
    <source>
        <dbReference type="EMBL" id="JAH59783.1"/>
    </source>
</evidence>
<accession>A0A0E9U4B8</accession>
<sequence length="69" mass="7919">MQQFMLLLKGKLTSFPIINYCELALIVKCIPAWSLPLILKFSGQLHIYSKCLAECKTYTLSERTAFSLF</sequence>